<protein>
    <submittedName>
        <fullName evidence="2">Uncharacterized protein</fullName>
    </submittedName>
</protein>
<name>A0A8S1PBF0_9CILI</name>
<dbReference type="EMBL" id="CAJJDN010000074">
    <property type="protein sequence ID" value="CAD8100476.1"/>
    <property type="molecule type" value="Genomic_DNA"/>
</dbReference>
<dbReference type="Proteomes" id="UP000692954">
    <property type="component" value="Unassembled WGS sequence"/>
</dbReference>
<feature type="region of interest" description="Disordered" evidence="1">
    <location>
        <begin position="183"/>
        <end position="216"/>
    </location>
</feature>
<accession>A0A8S1PBF0</accession>
<evidence type="ECO:0000313" key="2">
    <source>
        <dbReference type="EMBL" id="CAD8100476.1"/>
    </source>
</evidence>
<evidence type="ECO:0000256" key="1">
    <source>
        <dbReference type="SAM" id="MobiDB-lite"/>
    </source>
</evidence>
<feature type="compositionally biased region" description="Polar residues" evidence="1">
    <location>
        <begin position="188"/>
        <end position="209"/>
    </location>
</feature>
<dbReference type="OrthoDB" id="306133at2759"/>
<comment type="caution">
    <text evidence="2">The sequence shown here is derived from an EMBL/GenBank/DDBJ whole genome shotgun (WGS) entry which is preliminary data.</text>
</comment>
<evidence type="ECO:0000313" key="3">
    <source>
        <dbReference type="Proteomes" id="UP000692954"/>
    </source>
</evidence>
<sequence>MEIFINRQSNKENNNPVLVLTQNEIMQKEGIFTKINNPFYTHHRFHYRKPRHSINSSCSNSSQSIHQDIERIVQQLQSQQIYTQTQINYRQSLKERYLTQYSQPSSNQINEVIDMLEKENLLKIHQLKPCTPIKTQPPSINYNLPSLLYENKSHDQENSEKVTPLLKSKTLFKKTLNTSFENVKKKINSSQENRQKRTNSQTVNNSTHQSRQKSLKNRIKLVVKNPKNILQLCRKVEEIQNSINEEQLMQLIQSDQFKIDLQLLIKNSKGSNMEIQQALQNFMIEQVKKSKELQEVEYLLEQKKQNFSQMLNNYIQELKDRL</sequence>
<gene>
    <name evidence="2" type="ORF">PSON_ATCC_30995.1.T0740048</name>
</gene>
<keyword evidence="3" id="KW-1185">Reference proteome</keyword>
<organism evidence="2 3">
    <name type="scientific">Paramecium sonneborni</name>
    <dbReference type="NCBI Taxonomy" id="65129"/>
    <lineage>
        <taxon>Eukaryota</taxon>
        <taxon>Sar</taxon>
        <taxon>Alveolata</taxon>
        <taxon>Ciliophora</taxon>
        <taxon>Intramacronucleata</taxon>
        <taxon>Oligohymenophorea</taxon>
        <taxon>Peniculida</taxon>
        <taxon>Parameciidae</taxon>
        <taxon>Paramecium</taxon>
    </lineage>
</organism>
<proteinExistence type="predicted"/>
<dbReference type="AlphaFoldDB" id="A0A8S1PBF0"/>
<reference evidence="2" key="1">
    <citation type="submission" date="2021-01" db="EMBL/GenBank/DDBJ databases">
        <authorList>
            <consortium name="Genoscope - CEA"/>
            <person name="William W."/>
        </authorList>
    </citation>
    <scope>NUCLEOTIDE SEQUENCE</scope>
</reference>